<reference evidence="8 9" key="1">
    <citation type="journal article" date="2015" name="Genome Announc.">
        <title>Complete Genome of Geobacter pickeringii G13T, a Metal-Reducing Isolate from Sedimentary Kaolin Deposits.</title>
        <authorList>
            <person name="Badalamenti J.P."/>
            <person name="Bond D.R."/>
        </authorList>
    </citation>
    <scope>NUCLEOTIDE SEQUENCE [LARGE SCALE GENOMIC DNA]</scope>
    <source>
        <strain evidence="8 9">G13</strain>
    </source>
</reference>
<evidence type="ECO:0000256" key="4">
    <source>
        <dbReference type="ARBA" id="ARBA00023136"/>
    </source>
</evidence>
<keyword evidence="8" id="KW-0966">Cell projection</keyword>
<dbReference type="AlphaFoldDB" id="A0A0B5BBN5"/>
<evidence type="ECO:0000313" key="9">
    <source>
        <dbReference type="Proteomes" id="UP000057609"/>
    </source>
</evidence>
<accession>A0A0B5BBN5</accession>
<dbReference type="HAMAP" id="MF_00415">
    <property type="entry name" value="FlgH"/>
    <property type="match status" value="1"/>
</dbReference>
<dbReference type="OrthoDB" id="9789227at2"/>
<comment type="subunit">
    <text evidence="7">The basal body constitutes a major portion of the flagellar organelle and consists of four rings (L,P,S, and M) mounted on a central rod.</text>
</comment>
<evidence type="ECO:0000256" key="3">
    <source>
        <dbReference type="ARBA" id="ARBA00022729"/>
    </source>
</evidence>
<dbReference type="HOGENOM" id="CLU_069313_0_2_7"/>
<dbReference type="Proteomes" id="UP000057609">
    <property type="component" value="Chromosome"/>
</dbReference>
<evidence type="ECO:0000256" key="6">
    <source>
        <dbReference type="ARBA" id="ARBA00023237"/>
    </source>
</evidence>
<dbReference type="InterPro" id="IPR000527">
    <property type="entry name" value="Flag_Lring"/>
</dbReference>
<keyword evidence="8" id="KW-0282">Flagellum</keyword>
<comment type="subcellular location">
    <subcellularLocation>
        <location evidence="7">Cell outer membrane</location>
    </subcellularLocation>
    <subcellularLocation>
        <location evidence="7">Bacterial flagellum basal body</location>
    </subcellularLocation>
</comment>
<gene>
    <name evidence="7" type="primary">flgH</name>
    <name evidence="8" type="ORF">GPICK_02440</name>
</gene>
<dbReference type="GO" id="GO:0009279">
    <property type="term" value="C:cell outer membrane"/>
    <property type="evidence" value="ECO:0007669"/>
    <property type="project" value="UniProtKB-SubCell"/>
</dbReference>
<comment type="function">
    <text evidence="1 7">Assembles around the rod to form the L-ring and probably protects the motor/basal body from shearing forces during rotation.</text>
</comment>
<organism evidence="8 9">
    <name type="scientific">Geobacter pickeringii</name>
    <dbReference type="NCBI Taxonomy" id="345632"/>
    <lineage>
        <taxon>Bacteria</taxon>
        <taxon>Pseudomonadati</taxon>
        <taxon>Thermodesulfobacteriota</taxon>
        <taxon>Desulfuromonadia</taxon>
        <taxon>Geobacterales</taxon>
        <taxon>Geobacteraceae</taxon>
        <taxon>Geobacter</taxon>
    </lineage>
</organism>
<dbReference type="PANTHER" id="PTHR34933">
    <property type="entry name" value="FLAGELLAR L-RING PROTEIN"/>
    <property type="match status" value="1"/>
</dbReference>
<dbReference type="GO" id="GO:0071973">
    <property type="term" value="P:bacterial-type flagellum-dependent cell motility"/>
    <property type="evidence" value="ECO:0007669"/>
    <property type="project" value="InterPro"/>
</dbReference>
<evidence type="ECO:0000256" key="5">
    <source>
        <dbReference type="ARBA" id="ARBA00023143"/>
    </source>
</evidence>
<proteinExistence type="inferred from homology"/>
<dbReference type="STRING" id="345632.GPICK_02440"/>
<name>A0A0B5BBN5_9BACT</name>
<dbReference type="GO" id="GO:0003774">
    <property type="term" value="F:cytoskeletal motor activity"/>
    <property type="evidence" value="ECO:0007669"/>
    <property type="project" value="InterPro"/>
</dbReference>
<keyword evidence="3" id="KW-0732">Signal</keyword>
<keyword evidence="4 7" id="KW-0472">Membrane</keyword>
<keyword evidence="6 7" id="KW-0998">Cell outer membrane</keyword>
<sequence length="226" mass="24483">MKRLVVSIFCLACAGCVVQKAEVKTPAFDEQLAPPQPSYSSGSIWQAASAGLTEDHKARRKGDVLTVVIVENASASKEATTDTDRKANVSASIPYLMGLEKSATLFQQLTRANPNNLVGASTASKYQGSGATTRKENLTATMSAKIVDVLPNGNFMIEGRRNVKVNNEDQIIVLEGTVRPRDVSPDNSVSSSLIADARITYTGKGVISDRQRPGWLMNFLDYIWPF</sequence>
<keyword evidence="8" id="KW-0969">Cilium</keyword>
<evidence type="ECO:0000256" key="1">
    <source>
        <dbReference type="ARBA" id="ARBA00002591"/>
    </source>
</evidence>
<protein>
    <recommendedName>
        <fullName evidence="7">Flagellar L-ring protein</fullName>
    </recommendedName>
    <alternativeName>
        <fullName evidence="7">Basal body L-ring protein</fullName>
    </alternativeName>
</protein>
<keyword evidence="5 7" id="KW-0975">Bacterial flagellum</keyword>
<dbReference type="PRINTS" id="PR01008">
    <property type="entry name" value="FLGLRINGFLGH"/>
</dbReference>
<dbReference type="RefSeq" id="WP_039740219.1">
    <property type="nucleotide sequence ID" value="NZ_CP009788.1"/>
</dbReference>
<evidence type="ECO:0000256" key="2">
    <source>
        <dbReference type="ARBA" id="ARBA00006929"/>
    </source>
</evidence>
<dbReference type="EMBL" id="CP009788">
    <property type="protein sequence ID" value="AJE02389.1"/>
    <property type="molecule type" value="Genomic_DNA"/>
</dbReference>
<evidence type="ECO:0000256" key="7">
    <source>
        <dbReference type="HAMAP-Rule" id="MF_00415"/>
    </source>
</evidence>
<keyword evidence="9" id="KW-1185">Reference proteome</keyword>
<dbReference type="GO" id="GO:0009427">
    <property type="term" value="C:bacterial-type flagellum basal body, distal rod, L ring"/>
    <property type="evidence" value="ECO:0007669"/>
    <property type="project" value="InterPro"/>
</dbReference>
<dbReference type="PANTHER" id="PTHR34933:SF1">
    <property type="entry name" value="FLAGELLAR L-RING PROTEIN"/>
    <property type="match status" value="1"/>
</dbReference>
<evidence type="ECO:0000313" key="8">
    <source>
        <dbReference type="EMBL" id="AJE02389.1"/>
    </source>
</evidence>
<comment type="similarity">
    <text evidence="2 7">Belongs to the FlgH family.</text>
</comment>
<dbReference type="Pfam" id="PF02107">
    <property type="entry name" value="FlgH"/>
    <property type="match status" value="1"/>
</dbReference>
<dbReference type="KEGG" id="gpi:GPICK_02440"/>